<reference evidence="1" key="2">
    <citation type="submission" date="2024-01" db="EMBL/GenBank/DDBJ databases">
        <title>Comparative genomics of Cryptococcus and Kwoniella reveals pathogenesis evolution and contrasting modes of karyotype evolution via chromosome fusion or intercentromeric recombination.</title>
        <authorList>
            <person name="Coelho M.A."/>
            <person name="David-Palma M."/>
            <person name="Shea T."/>
            <person name="Bowers K."/>
            <person name="McGinley-Smith S."/>
            <person name="Mohammad A.W."/>
            <person name="Gnirke A."/>
            <person name="Yurkov A.M."/>
            <person name="Nowrousian M."/>
            <person name="Sun S."/>
            <person name="Cuomo C.A."/>
            <person name="Heitman J."/>
        </authorList>
    </citation>
    <scope>NUCLEOTIDE SEQUENCE</scope>
    <source>
        <strain evidence="1">CBS 12478</strain>
    </source>
</reference>
<organism evidence="1 2">
    <name type="scientific">Kwoniella shandongensis</name>
    <dbReference type="NCBI Taxonomy" id="1734106"/>
    <lineage>
        <taxon>Eukaryota</taxon>
        <taxon>Fungi</taxon>
        <taxon>Dikarya</taxon>
        <taxon>Basidiomycota</taxon>
        <taxon>Agaricomycotina</taxon>
        <taxon>Tremellomycetes</taxon>
        <taxon>Tremellales</taxon>
        <taxon>Cryptococcaceae</taxon>
        <taxon>Kwoniella</taxon>
    </lineage>
</organism>
<evidence type="ECO:0000313" key="1">
    <source>
        <dbReference type="EMBL" id="WWD15783.1"/>
    </source>
</evidence>
<dbReference type="Proteomes" id="UP000322225">
    <property type="component" value="Chromosome 1"/>
</dbReference>
<reference evidence="1" key="1">
    <citation type="submission" date="2017-08" db="EMBL/GenBank/DDBJ databases">
        <authorList>
            <person name="Cuomo C."/>
            <person name="Billmyre B."/>
            <person name="Heitman J."/>
        </authorList>
    </citation>
    <scope>NUCLEOTIDE SEQUENCE</scope>
    <source>
        <strain evidence="1">CBS 12478</strain>
    </source>
</reference>
<keyword evidence="2" id="KW-1185">Reference proteome</keyword>
<protein>
    <submittedName>
        <fullName evidence="1">Uncharacterized protein</fullName>
    </submittedName>
</protein>
<gene>
    <name evidence="1" type="ORF">CI109_100207</name>
</gene>
<dbReference type="KEGG" id="ksn:43591549"/>
<accession>A0A5M6BRD4</accession>
<proteinExistence type="predicted"/>
<name>A0A5M6BRD4_9TREE</name>
<sequence>MDRTARFALRSVLLHRASTAIPSRSTPLLRSLQTSARSTASQPSSGRPSGTLFNFNAGSTQTPTLQQLRAAAASAPSTIPLQASWPWYTLPSSSPDEIVLERTVFARPPEQRPPLLLFAAGVWGLFLLSWLTLPDAPKRELTEEEKAKIELREKNSGFLTKVSTRVTDGIFNSSQPILMGGITLVLFSFLVGASRIVTKLSMVQIRPAAGKGEQKTFLKLTSVGHEMVNGWVKPREMRVEDCKVYFPNLEKATTVRLQVLRPDGTKPQYSLDRLPYALDFREMKGFKDTDKEVVISLNRVEHIFGRVGGPTP</sequence>
<dbReference type="AlphaFoldDB" id="A0A5M6BRD4"/>
<dbReference type="EMBL" id="CP144051">
    <property type="protein sequence ID" value="WWD15783.1"/>
    <property type="molecule type" value="Genomic_DNA"/>
</dbReference>
<dbReference type="GeneID" id="43591549"/>
<dbReference type="OrthoDB" id="2570873at2759"/>
<evidence type="ECO:0000313" key="2">
    <source>
        <dbReference type="Proteomes" id="UP000322225"/>
    </source>
</evidence>
<dbReference type="RefSeq" id="XP_031858382.1">
    <property type="nucleotide sequence ID" value="XM_032007381.1"/>
</dbReference>